<gene>
    <name evidence="3" type="ORF">HPP92_023771</name>
    <name evidence="2" type="ORF">HPP92_024114</name>
</gene>
<dbReference type="OrthoDB" id="1924976at2759"/>
<dbReference type="Proteomes" id="UP000636800">
    <property type="component" value="Chromosome 13"/>
</dbReference>
<evidence type="ECO:0000313" key="2">
    <source>
        <dbReference type="EMBL" id="KAG0454822.1"/>
    </source>
</evidence>
<comment type="caution">
    <text evidence="3">The sequence shown here is derived from an EMBL/GenBank/DDBJ whole genome shotgun (WGS) entry which is preliminary data.</text>
</comment>
<name>A0A835PNI3_VANPL</name>
<feature type="domain" description="Maintenance of Photosystem II under High light 2 C-terminal" evidence="1">
    <location>
        <begin position="105"/>
        <end position="210"/>
    </location>
</feature>
<dbReference type="PANTHER" id="PTHR35742">
    <property type="entry name" value="THYLAKOID LUMENAL 16.5 KDA PROTEIN, CHLOROPLASTIC"/>
    <property type="match status" value="1"/>
</dbReference>
<dbReference type="PANTHER" id="PTHR35742:SF1">
    <property type="entry name" value="THYLAKOID LUMENAL 16.5 KDA PROTEIN, CHLOROPLASTIC"/>
    <property type="match status" value="1"/>
</dbReference>
<proteinExistence type="predicted"/>
<dbReference type="Pfam" id="PF20675">
    <property type="entry name" value="MPH2"/>
    <property type="match status" value="1"/>
</dbReference>
<protein>
    <recommendedName>
        <fullName evidence="1">Maintenance of Photosystem II under High light 2 C-terminal domain-containing protein</fullName>
    </recommendedName>
</protein>
<dbReference type="GO" id="GO:0010206">
    <property type="term" value="P:photosystem II repair"/>
    <property type="evidence" value="ECO:0007669"/>
    <property type="project" value="InterPro"/>
</dbReference>
<accession>A0A835PNI3</accession>
<reference evidence="4 5" key="1">
    <citation type="journal article" date="2020" name="Nat. Food">
        <title>A phased Vanilla planifolia genome enables genetic improvement of flavour and production.</title>
        <authorList>
            <person name="Hasing T."/>
            <person name="Tang H."/>
            <person name="Brym M."/>
            <person name="Khazi F."/>
            <person name="Huang T."/>
            <person name="Chambers A.H."/>
        </authorList>
    </citation>
    <scope>NUCLEOTIDE SEQUENCE [LARGE SCALE GENOMIC DNA]</scope>
    <source>
        <tissue evidence="3">Leaf</tissue>
    </source>
</reference>
<evidence type="ECO:0000313" key="4">
    <source>
        <dbReference type="Proteomes" id="UP000636800"/>
    </source>
</evidence>
<evidence type="ECO:0000313" key="3">
    <source>
        <dbReference type="EMBL" id="KAG0455983.1"/>
    </source>
</evidence>
<dbReference type="AlphaFoldDB" id="A0A835PNI3"/>
<sequence>MAVLALDRALAAFAPVLACSSRMSAESATSKASVLANPASTLFVGRREGISACFIALTLSLSGTSLSAVLEADDDVELLEKVKKDRKKRLERQGVISSSTKETGYLQELVYRLSKVGRAIENNDFSSASAVLGPSSEADWVQNVNFAFTKLTSSHEEKSEADAFKSSLANLISSVDKHDMESSKLAFVSSASAFEKWVELTGLLGLLKGL</sequence>
<evidence type="ECO:0000259" key="1">
    <source>
        <dbReference type="Pfam" id="PF20675"/>
    </source>
</evidence>
<organism evidence="3 5">
    <name type="scientific">Vanilla planifolia</name>
    <name type="common">Vanilla</name>
    <dbReference type="NCBI Taxonomy" id="51239"/>
    <lineage>
        <taxon>Eukaryota</taxon>
        <taxon>Viridiplantae</taxon>
        <taxon>Streptophyta</taxon>
        <taxon>Embryophyta</taxon>
        <taxon>Tracheophyta</taxon>
        <taxon>Spermatophyta</taxon>
        <taxon>Magnoliopsida</taxon>
        <taxon>Liliopsida</taxon>
        <taxon>Asparagales</taxon>
        <taxon>Orchidaceae</taxon>
        <taxon>Vanilloideae</taxon>
        <taxon>Vanilleae</taxon>
        <taxon>Vanilla</taxon>
    </lineage>
</organism>
<dbReference type="EMBL" id="JADCNL010000013">
    <property type="protein sequence ID" value="KAG0454822.1"/>
    <property type="molecule type" value="Genomic_DNA"/>
</dbReference>
<dbReference type="InterPro" id="IPR049072">
    <property type="entry name" value="MPH2_C"/>
</dbReference>
<evidence type="ECO:0000313" key="5">
    <source>
        <dbReference type="Proteomes" id="UP000639772"/>
    </source>
</evidence>
<keyword evidence="4" id="KW-1185">Reference proteome</keyword>
<dbReference type="Proteomes" id="UP000639772">
    <property type="component" value="Chromosome 13"/>
</dbReference>
<dbReference type="EMBL" id="JADCNM010000013">
    <property type="protein sequence ID" value="KAG0455983.1"/>
    <property type="molecule type" value="Genomic_DNA"/>
</dbReference>
<dbReference type="InterPro" id="IPR038862">
    <property type="entry name" value="MPH2"/>
</dbReference>